<dbReference type="PRINTS" id="PR00035">
    <property type="entry name" value="HTHGNTR"/>
</dbReference>
<evidence type="ECO:0000313" key="6">
    <source>
        <dbReference type="EMBL" id="CAA9560766.1"/>
    </source>
</evidence>
<dbReference type="SMART" id="SM00345">
    <property type="entry name" value="HTH_GNTR"/>
    <property type="match status" value="1"/>
</dbReference>
<dbReference type="EMBL" id="CADCWG010000163">
    <property type="protein sequence ID" value="CAA9560766.1"/>
    <property type="molecule type" value="Genomic_DNA"/>
</dbReference>
<feature type="domain" description="HTH gntR-type" evidence="5">
    <location>
        <begin position="1"/>
        <end position="68"/>
    </location>
</feature>
<dbReference type="Pfam" id="PF07729">
    <property type="entry name" value="FCD"/>
    <property type="match status" value="1"/>
</dbReference>
<dbReference type="InterPro" id="IPR036390">
    <property type="entry name" value="WH_DNA-bd_sf"/>
</dbReference>
<dbReference type="InterPro" id="IPR036388">
    <property type="entry name" value="WH-like_DNA-bd_sf"/>
</dbReference>
<organism evidence="6">
    <name type="scientific">uncultured Thermomicrobiales bacterium</name>
    <dbReference type="NCBI Taxonomy" id="1645740"/>
    <lineage>
        <taxon>Bacteria</taxon>
        <taxon>Pseudomonadati</taxon>
        <taxon>Thermomicrobiota</taxon>
        <taxon>Thermomicrobia</taxon>
        <taxon>Thermomicrobiales</taxon>
        <taxon>environmental samples</taxon>
    </lineage>
</organism>
<sequence length="282" mass="29710">MSREGLAAYLEERIVAGRLAVGAKLPSERQLAERFGLSRPIVREALRSLAERDLVDVQPGRGVYVRSPRATDAAHRLDAIFRRRQATVRDLVEARTTLECAAAALAATRADPGDLAALEGALARFDAAAGLVERARYDLAFHLGVARAAHNPVIETMFGAITGPTVEQMLRSLGDRAVAERSLPYHRQIVSALRDRDAEGARAAMAAHLAVAEDLYGDDFDRSIDAVARGEVGQLLAPGATLETLLREAVPTAGPVRAAADGSPDGGNDGGNGDAGRGHAGA</sequence>
<dbReference type="PANTHER" id="PTHR43537">
    <property type="entry name" value="TRANSCRIPTIONAL REGULATOR, GNTR FAMILY"/>
    <property type="match status" value="1"/>
</dbReference>
<dbReference type="SMART" id="SM00895">
    <property type="entry name" value="FCD"/>
    <property type="match status" value="1"/>
</dbReference>
<keyword evidence="1" id="KW-0805">Transcription regulation</keyword>
<evidence type="ECO:0000256" key="3">
    <source>
        <dbReference type="ARBA" id="ARBA00023163"/>
    </source>
</evidence>
<dbReference type="Gene3D" id="1.10.10.10">
    <property type="entry name" value="Winged helix-like DNA-binding domain superfamily/Winged helix DNA-binding domain"/>
    <property type="match status" value="1"/>
</dbReference>
<dbReference type="GO" id="GO:0003677">
    <property type="term" value="F:DNA binding"/>
    <property type="evidence" value="ECO:0007669"/>
    <property type="project" value="UniProtKB-KW"/>
</dbReference>
<dbReference type="SUPFAM" id="SSF48008">
    <property type="entry name" value="GntR ligand-binding domain-like"/>
    <property type="match status" value="1"/>
</dbReference>
<dbReference type="InterPro" id="IPR011711">
    <property type="entry name" value="GntR_C"/>
</dbReference>
<feature type="compositionally biased region" description="Gly residues" evidence="4">
    <location>
        <begin position="264"/>
        <end position="282"/>
    </location>
</feature>
<evidence type="ECO:0000256" key="2">
    <source>
        <dbReference type="ARBA" id="ARBA00023125"/>
    </source>
</evidence>
<accession>A0A6J4UZQ0</accession>
<dbReference type="InterPro" id="IPR008920">
    <property type="entry name" value="TF_FadR/GntR_C"/>
</dbReference>
<dbReference type="GO" id="GO:0003700">
    <property type="term" value="F:DNA-binding transcription factor activity"/>
    <property type="evidence" value="ECO:0007669"/>
    <property type="project" value="InterPro"/>
</dbReference>
<name>A0A6J4UZQ0_9BACT</name>
<protein>
    <recommendedName>
        <fullName evidence="5">HTH gntR-type domain-containing protein</fullName>
    </recommendedName>
</protein>
<dbReference type="PROSITE" id="PS50949">
    <property type="entry name" value="HTH_GNTR"/>
    <property type="match status" value="1"/>
</dbReference>
<dbReference type="InterPro" id="IPR000524">
    <property type="entry name" value="Tscrpt_reg_HTH_GntR"/>
</dbReference>
<proteinExistence type="predicted"/>
<evidence type="ECO:0000256" key="4">
    <source>
        <dbReference type="SAM" id="MobiDB-lite"/>
    </source>
</evidence>
<keyword evidence="2" id="KW-0238">DNA-binding</keyword>
<feature type="region of interest" description="Disordered" evidence="4">
    <location>
        <begin position="254"/>
        <end position="282"/>
    </location>
</feature>
<evidence type="ECO:0000259" key="5">
    <source>
        <dbReference type="PROSITE" id="PS50949"/>
    </source>
</evidence>
<keyword evidence="3" id="KW-0804">Transcription</keyword>
<reference evidence="6" key="1">
    <citation type="submission" date="2020-02" db="EMBL/GenBank/DDBJ databases">
        <authorList>
            <person name="Meier V. D."/>
        </authorList>
    </citation>
    <scope>NUCLEOTIDE SEQUENCE</scope>
    <source>
        <strain evidence="6">AVDCRST_MAG49</strain>
    </source>
</reference>
<dbReference type="SUPFAM" id="SSF46785">
    <property type="entry name" value="Winged helix' DNA-binding domain"/>
    <property type="match status" value="1"/>
</dbReference>
<dbReference type="AlphaFoldDB" id="A0A6J4UZQ0"/>
<dbReference type="Pfam" id="PF00392">
    <property type="entry name" value="GntR"/>
    <property type="match status" value="1"/>
</dbReference>
<evidence type="ECO:0000256" key="1">
    <source>
        <dbReference type="ARBA" id="ARBA00023015"/>
    </source>
</evidence>
<dbReference type="CDD" id="cd07377">
    <property type="entry name" value="WHTH_GntR"/>
    <property type="match status" value="1"/>
</dbReference>
<dbReference type="Gene3D" id="1.20.120.530">
    <property type="entry name" value="GntR ligand-binding domain-like"/>
    <property type="match status" value="1"/>
</dbReference>
<gene>
    <name evidence="6" type="ORF">AVDCRST_MAG49-2540</name>
</gene>
<dbReference type="PANTHER" id="PTHR43537:SF5">
    <property type="entry name" value="UXU OPERON TRANSCRIPTIONAL REGULATOR"/>
    <property type="match status" value="1"/>
</dbReference>